<comment type="catalytic activity">
    <reaction evidence="11">
        <text>isopentenyl diphosphate = dimethylallyl diphosphate</text>
        <dbReference type="Rhea" id="RHEA:23284"/>
        <dbReference type="ChEBI" id="CHEBI:57623"/>
        <dbReference type="ChEBI" id="CHEBI:128769"/>
        <dbReference type="EC" id="5.3.3.2"/>
    </reaction>
</comment>
<dbReference type="PIRSF" id="PIRSF003314">
    <property type="entry name" value="IPP_isomerase"/>
    <property type="match status" value="1"/>
</dbReference>
<dbReference type="HAMAP" id="MF_00354">
    <property type="entry name" value="Idi_2"/>
    <property type="match status" value="1"/>
</dbReference>
<keyword evidence="5 11" id="KW-0479">Metal-binding</keyword>
<evidence type="ECO:0000256" key="4">
    <source>
        <dbReference type="ARBA" id="ARBA00022643"/>
    </source>
</evidence>
<feature type="binding site" evidence="11">
    <location>
        <begin position="307"/>
        <end position="308"/>
    </location>
    <ligand>
        <name>FMN</name>
        <dbReference type="ChEBI" id="CHEBI:58210"/>
    </ligand>
</feature>
<dbReference type="PANTHER" id="PTHR43665:SF1">
    <property type="entry name" value="ISOPENTENYL-DIPHOSPHATE DELTA-ISOMERASE"/>
    <property type="match status" value="1"/>
</dbReference>
<dbReference type="GO" id="GO:0010181">
    <property type="term" value="F:FMN binding"/>
    <property type="evidence" value="ECO:0007669"/>
    <property type="project" value="UniProtKB-UniRule"/>
</dbReference>
<comment type="caution">
    <text evidence="11">Lacks conserved residue(s) required for the propagation of feature annotation.</text>
</comment>
<dbReference type="InterPro" id="IPR011179">
    <property type="entry name" value="IPdP_isomerase"/>
</dbReference>
<dbReference type="EMBL" id="PGTN01000055">
    <property type="protein sequence ID" value="PJF47312.1"/>
    <property type="molecule type" value="Genomic_DNA"/>
</dbReference>
<feature type="binding site" evidence="11">
    <location>
        <position position="171"/>
    </location>
    <ligand>
        <name>substrate</name>
    </ligand>
</feature>
<proteinExistence type="inferred from homology"/>
<feature type="binding site" evidence="11">
    <location>
        <position position="77"/>
    </location>
    <ligand>
        <name>FMN</name>
        <dbReference type="ChEBI" id="CHEBI:58210"/>
    </ligand>
</feature>
<evidence type="ECO:0000256" key="8">
    <source>
        <dbReference type="ARBA" id="ARBA00023229"/>
    </source>
</evidence>
<feature type="domain" description="FMN-dependent dehydrogenase" evidence="12">
    <location>
        <begin position="194"/>
        <end position="348"/>
    </location>
</feature>
<evidence type="ECO:0000256" key="3">
    <source>
        <dbReference type="ARBA" id="ARBA00022630"/>
    </source>
</evidence>
<name>A0A2M8QBZ5_9CHLR</name>
<comment type="function">
    <text evidence="11">Involved in the biosynthesis of isoprenoids. Catalyzes the 1,3-allylic rearrangement of the homoallylic substrate isopentenyl (IPP) to its allylic isomer, dimethylallyl diphosphate (DMAPP).</text>
</comment>
<feature type="binding site" evidence="11">
    <location>
        <position position="172"/>
    </location>
    <ligand>
        <name>Mg(2+)</name>
        <dbReference type="ChEBI" id="CHEBI:18420"/>
    </ligand>
</feature>
<keyword evidence="2 11" id="KW-0963">Cytoplasm</keyword>
<gene>
    <name evidence="11" type="primary">fni</name>
    <name evidence="13" type="ORF">CUN48_09280</name>
</gene>
<feature type="binding site" evidence="11">
    <location>
        <position position="206"/>
    </location>
    <ligand>
        <name>FMN</name>
        <dbReference type="ChEBI" id="CHEBI:58210"/>
    </ligand>
</feature>
<dbReference type="GO" id="GO:0004452">
    <property type="term" value="F:isopentenyl-diphosphate delta-isomerase activity"/>
    <property type="evidence" value="ECO:0007669"/>
    <property type="project" value="UniProtKB-UniRule"/>
</dbReference>
<dbReference type="SMART" id="SM01240">
    <property type="entry name" value="IMPDH"/>
    <property type="match status" value="1"/>
</dbReference>
<sequence length="355" mass="38315">MTDERRAEVSAREGHQLETRKADHIRINLDENVASRLTSGLERYRFMHQALPEIDAREIDMGVTLFGRRLGAPLLISCMTGGTEQARTINRNLAIAAQQARIPMGLGSTRAAVVRPELADTFQVRDVAPDILLFANIGAVQLNYGFNIDDCRRAVALTGADALVLHLNPLQEILQPEGDVNWGGLLERIERVARALQADGIPVIAKEVGWGISPRVARDLANAGVAAIDVAGAGGTSWSQVEMFRARNDVQRRIAEAFVDWGIPTADSIRYVREAAPDVVIFASGGLKNGVDGAKCLALGATLFGMARPFLRAATISPEAVGDEIAVILGQLRAAMLCAGARDLVALRKVELIRM</sequence>
<dbReference type="EC" id="5.3.3.2" evidence="11"/>
<keyword evidence="7 11" id="KW-0521">NADP</keyword>
<evidence type="ECO:0000256" key="2">
    <source>
        <dbReference type="ARBA" id="ARBA00022490"/>
    </source>
</evidence>
<comment type="cofactor">
    <cofactor evidence="11">
        <name>Mg(2+)</name>
        <dbReference type="ChEBI" id="CHEBI:18420"/>
    </cofactor>
</comment>
<dbReference type="GO" id="GO:0000287">
    <property type="term" value="F:magnesium ion binding"/>
    <property type="evidence" value="ECO:0007669"/>
    <property type="project" value="UniProtKB-UniRule"/>
</dbReference>
<evidence type="ECO:0000256" key="1">
    <source>
        <dbReference type="ARBA" id="ARBA00001917"/>
    </source>
</evidence>
<feature type="binding site" evidence="11">
    <location>
        <position position="136"/>
    </location>
    <ligand>
        <name>FMN</name>
        <dbReference type="ChEBI" id="CHEBI:58210"/>
    </ligand>
</feature>
<comment type="caution">
    <text evidence="13">The sequence shown here is derived from an EMBL/GenBank/DDBJ whole genome shotgun (WGS) entry which is preliminary data.</text>
</comment>
<reference evidence="13 14" key="1">
    <citation type="submission" date="2017-11" db="EMBL/GenBank/DDBJ databases">
        <title>Evolution of Phototrophy in the Chloroflexi Phylum Driven by Horizontal Gene Transfer.</title>
        <authorList>
            <person name="Ward L.M."/>
            <person name="Hemp J."/>
            <person name="Shih P.M."/>
            <person name="Mcglynn S.E."/>
            <person name="Fischer W."/>
        </authorList>
    </citation>
    <scope>NUCLEOTIDE SEQUENCE [LARGE SCALE GENOMIC DNA]</scope>
    <source>
        <strain evidence="13">JP3_7</strain>
    </source>
</reference>
<dbReference type="GO" id="GO:0008299">
    <property type="term" value="P:isoprenoid biosynthetic process"/>
    <property type="evidence" value="ECO:0007669"/>
    <property type="project" value="UniProtKB-UniRule"/>
</dbReference>
<evidence type="ECO:0000256" key="9">
    <source>
        <dbReference type="ARBA" id="ARBA00023235"/>
    </source>
</evidence>
<evidence type="ECO:0000313" key="13">
    <source>
        <dbReference type="EMBL" id="PJF47312.1"/>
    </source>
</evidence>
<dbReference type="GO" id="GO:0016491">
    <property type="term" value="F:oxidoreductase activity"/>
    <property type="evidence" value="ECO:0007669"/>
    <property type="project" value="InterPro"/>
</dbReference>
<keyword evidence="4 11" id="KW-0288">FMN</keyword>
<evidence type="ECO:0000256" key="10">
    <source>
        <dbReference type="ARBA" id="ARBA00025810"/>
    </source>
</evidence>
<dbReference type="SUPFAM" id="SSF51395">
    <property type="entry name" value="FMN-linked oxidoreductases"/>
    <property type="match status" value="1"/>
</dbReference>
<evidence type="ECO:0000313" key="14">
    <source>
        <dbReference type="Proteomes" id="UP000230790"/>
    </source>
</evidence>
<accession>A0A2M8QBZ5</accession>
<dbReference type="CDD" id="cd02811">
    <property type="entry name" value="IDI-2_FMN"/>
    <property type="match status" value="1"/>
</dbReference>
<feature type="domain" description="FMN-dependent dehydrogenase" evidence="12">
    <location>
        <begin position="30"/>
        <end position="109"/>
    </location>
</feature>
<feature type="binding site" evidence="11">
    <location>
        <position position="236"/>
    </location>
    <ligand>
        <name>FMN</name>
        <dbReference type="ChEBI" id="CHEBI:58210"/>
    </ligand>
</feature>
<feature type="binding site" evidence="11">
    <location>
        <begin position="108"/>
        <end position="110"/>
    </location>
    <ligand>
        <name>substrate</name>
    </ligand>
</feature>
<keyword evidence="3 11" id="KW-0285">Flavoprotein</keyword>
<comment type="subcellular location">
    <subcellularLocation>
        <location evidence="11">Cytoplasm</location>
    </subcellularLocation>
</comment>
<organism evidence="13 14">
    <name type="scientific">Candidatus Thermofonsia Clade 3 bacterium</name>
    <dbReference type="NCBI Taxonomy" id="2364212"/>
    <lineage>
        <taxon>Bacteria</taxon>
        <taxon>Bacillati</taxon>
        <taxon>Chloroflexota</taxon>
        <taxon>Candidatus Thermofontia</taxon>
        <taxon>Candidatus Thermofonsia Clade 3</taxon>
    </lineage>
</organism>
<feature type="binding site" evidence="11">
    <location>
        <position position="108"/>
    </location>
    <ligand>
        <name>FMN</name>
        <dbReference type="ChEBI" id="CHEBI:58210"/>
    </ligand>
</feature>
<comment type="subunit">
    <text evidence="10 11">Homooctamer. Dimer of tetramers.</text>
</comment>
<dbReference type="Gene3D" id="3.20.20.70">
    <property type="entry name" value="Aldolase class I"/>
    <property type="match status" value="1"/>
</dbReference>
<feature type="binding site" evidence="11">
    <location>
        <begin position="20"/>
        <end position="21"/>
    </location>
    <ligand>
        <name>substrate</name>
    </ligand>
</feature>
<dbReference type="NCBIfam" id="TIGR02151">
    <property type="entry name" value="IPP_isom_2"/>
    <property type="match status" value="1"/>
</dbReference>
<dbReference type="PANTHER" id="PTHR43665">
    <property type="entry name" value="ISOPENTENYL-DIPHOSPHATE DELTA-ISOMERASE"/>
    <property type="match status" value="1"/>
</dbReference>
<dbReference type="Proteomes" id="UP000230790">
    <property type="component" value="Unassembled WGS sequence"/>
</dbReference>
<dbReference type="Pfam" id="PF01070">
    <property type="entry name" value="FMN_dh"/>
    <property type="match status" value="2"/>
</dbReference>
<evidence type="ECO:0000259" key="12">
    <source>
        <dbReference type="Pfam" id="PF01070"/>
    </source>
</evidence>
<dbReference type="GO" id="GO:0070402">
    <property type="term" value="F:NADPH binding"/>
    <property type="evidence" value="ECO:0007669"/>
    <property type="project" value="UniProtKB-UniRule"/>
</dbReference>
<keyword evidence="8 11" id="KW-0414">Isoprene biosynthesis</keyword>
<evidence type="ECO:0000256" key="5">
    <source>
        <dbReference type="ARBA" id="ARBA00022723"/>
    </source>
</evidence>
<evidence type="ECO:0000256" key="7">
    <source>
        <dbReference type="ARBA" id="ARBA00022857"/>
    </source>
</evidence>
<evidence type="ECO:0000256" key="11">
    <source>
        <dbReference type="HAMAP-Rule" id="MF_00354"/>
    </source>
</evidence>
<comment type="cofactor">
    <cofactor evidence="1 11">
        <name>FMN</name>
        <dbReference type="ChEBI" id="CHEBI:58210"/>
    </cofactor>
</comment>
<dbReference type="InterPro" id="IPR013785">
    <property type="entry name" value="Aldolase_TIM"/>
</dbReference>
<comment type="cofactor">
    <cofactor evidence="11">
        <name>NADPH</name>
        <dbReference type="ChEBI" id="CHEBI:57783"/>
    </cofactor>
</comment>
<comment type="similarity">
    <text evidence="11">Belongs to the IPP isomerase type 2 family.</text>
</comment>
<dbReference type="AlphaFoldDB" id="A0A2M8QBZ5"/>
<dbReference type="InterPro" id="IPR000262">
    <property type="entry name" value="FMN-dep_DH"/>
</dbReference>
<keyword evidence="6 11" id="KW-0460">Magnesium</keyword>
<evidence type="ECO:0000256" key="6">
    <source>
        <dbReference type="ARBA" id="ARBA00022842"/>
    </source>
</evidence>
<feature type="binding site" evidence="11">
    <location>
        <begin position="286"/>
        <end position="288"/>
    </location>
    <ligand>
        <name>FMN</name>
        <dbReference type="ChEBI" id="CHEBI:58210"/>
    </ligand>
</feature>
<dbReference type="GO" id="GO:0005737">
    <property type="term" value="C:cytoplasm"/>
    <property type="evidence" value="ECO:0007669"/>
    <property type="project" value="UniProtKB-SubCell"/>
</dbReference>
<protein>
    <recommendedName>
        <fullName evidence="11">Isopentenyl-diphosphate delta-isomerase</fullName>
        <shortName evidence="11">IPP isomerase</shortName>
        <ecNumber evidence="11">5.3.3.2</ecNumber>
    </recommendedName>
    <alternativeName>
        <fullName evidence="11">Isopentenyl diphosphate:dimethylallyl diphosphate isomerase</fullName>
    </alternativeName>
    <alternativeName>
        <fullName evidence="11">Isopentenyl pyrophosphate isomerase</fullName>
    </alternativeName>
    <alternativeName>
        <fullName evidence="11">Type 2 isopentenyl diphosphate isomerase</fullName>
        <shortName evidence="11">IDI-2</shortName>
    </alternativeName>
</protein>
<keyword evidence="9 11" id="KW-0413">Isomerase</keyword>